<dbReference type="Pfam" id="PF14024">
    <property type="entry name" value="DUF4240"/>
    <property type="match status" value="1"/>
</dbReference>
<dbReference type="KEGG" id="amur:ADH66_13070"/>
<evidence type="ECO:0000313" key="5">
    <source>
        <dbReference type="Proteomes" id="UP000596035"/>
    </source>
</evidence>
<protein>
    <submittedName>
        <fullName evidence="3">DUF4240 domain-containing protein</fullName>
    </submittedName>
</protein>
<reference evidence="4" key="2">
    <citation type="submission" date="2017-05" db="EMBL/GenBank/DDBJ databases">
        <title>Improved OligoMM genomes.</title>
        <authorList>
            <person name="Garzetti D."/>
        </authorList>
    </citation>
    <scope>NUCLEOTIDE SEQUENCE [LARGE SCALE GENOMIC DNA]</scope>
    <source>
        <strain evidence="4">KB18</strain>
    </source>
</reference>
<evidence type="ECO:0000313" key="3">
    <source>
        <dbReference type="EMBL" id="QQR31985.1"/>
    </source>
</evidence>
<feature type="domain" description="DUF4240" evidence="1">
    <location>
        <begin position="1"/>
        <end position="121"/>
    </location>
</feature>
<accession>A0A1Z2XWG9</accession>
<dbReference type="Proteomes" id="UP000596035">
    <property type="component" value="Chromosome"/>
</dbReference>
<proteinExistence type="predicted"/>
<evidence type="ECO:0000259" key="1">
    <source>
        <dbReference type="Pfam" id="PF14024"/>
    </source>
</evidence>
<dbReference type="InterPro" id="IPR025334">
    <property type="entry name" value="DUF4240"/>
</dbReference>
<dbReference type="AlphaFoldDB" id="A0A1Z2XWG9"/>
<evidence type="ECO:0000313" key="4">
    <source>
        <dbReference type="Proteomes" id="UP000196710"/>
    </source>
</evidence>
<sequence>MSKDGFWNLIAEVKAACGQDQEKYMDMLKARLKELGSEYAQDFHDIVHAYEDLAYKYGLWSASELMGLATDDSFIDFRAWLISQGKEAYFSDLKDPDSLADLDPGDGYWFESFTYAGDSALEELTGKSAYDHTDRAAYEKMIEALKADIDYGEGINYPYEGEEITDYFPRLYERYMHSSGEFIYEGNWNYNDPEIIEARQAGPPPKPEKNMDMGGM</sequence>
<dbReference type="Proteomes" id="UP000196710">
    <property type="component" value="Chromosome"/>
</dbReference>
<dbReference type="EMBL" id="CP065321">
    <property type="protein sequence ID" value="QQR31985.1"/>
    <property type="molecule type" value="Genomic_DNA"/>
</dbReference>
<organism evidence="3 5">
    <name type="scientific">Acutalibacter muris</name>
    <dbReference type="NCBI Taxonomy" id="1796620"/>
    <lineage>
        <taxon>Bacteria</taxon>
        <taxon>Bacillati</taxon>
        <taxon>Bacillota</taxon>
        <taxon>Clostridia</taxon>
        <taxon>Eubacteriales</taxon>
        <taxon>Acutalibacteraceae</taxon>
        <taxon>Acutalibacter</taxon>
    </lineage>
</organism>
<gene>
    <name evidence="2" type="ORF">ADH66_13070</name>
    <name evidence="3" type="ORF">I5Q82_03405</name>
</gene>
<dbReference type="EMBL" id="CP021422">
    <property type="protein sequence ID" value="ASB42761.1"/>
    <property type="molecule type" value="Genomic_DNA"/>
</dbReference>
<reference evidence="3 5" key="3">
    <citation type="submission" date="2020-11" db="EMBL/GenBank/DDBJ databases">
        <title>Closed and high quality bacterial genomes of the OMM12 community.</title>
        <authorList>
            <person name="Marbouty M."/>
            <person name="Lamy-Besnier Q."/>
            <person name="Debarbieux L."/>
            <person name="Koszul R."/>
        </authorList>
    </citation>
    <scope>NUCLEOTIDE SEQUENCE [LARGE SCALE GENOMIC DNA]</scope>
    <source>
        <strain evidence="3 5">KB18</strain>
    </source>
</reference>
<reference evidence="2" key="1">
    <citation type="journal article" date="2017" name="Genome Announc.">
        <title>High-Quality Whole-Genome Sequences of the Oligo-Mouse-Microbiota Bacterial Community.</title>
        <authorList>
            <person name="Garzetti D."/>
            <person name="Brugiroux S."/>
            <person name="Bunk B."/>
            <person name="Pukall R."/>
            <person name="McCoy K.D."/>
            <person name="Macpherson A.J."/>
            <person name="Stecher B."/>
        </authorList>
    </citation>
    <scope>NUCLEOTIDE SEQUENCE</scope>
    <source>
        <strain evidence="2">KB18</strain>
    </source>
</reference>
<evidence type="ECO:0000313" key="2">
    <source>
        <dbReference type="EMBL" id="ASB42761.1"/>
    </source>
</evidence>
<name>A0A1Z2XWG9_9FIRM</name>
<keyword evidence="4" id="KW-1185">Reference proteome</keyword>